<keyword evidence="3" id="KW-1185">Reference proteome</keyword>
<proteinExistence type="predicted"/>
<comment type="caution">
    <text evidence="2">The sequence shown here is derived from an EMBL/GenBank/DDBJ whole genome shotgun (WGS) entry which is preliminary data.</text>
</comment>
<sequence length="507" mass="55919">MAKASQNQPTKEAGEAALLVTGPKQHTTSGAGIWQQLLHFLLAVASFHNQMLPLVRFAGILWLLYGYMIPQVYAIGLQNVTGPDSGLSGKITGNVTSDTTPHAGHRIIDFGNIKYYKLNYSVQAGIMHRVGTLLEACNNALEYDESLVVDSRSYNASRFNALSAPSAVKLPNLKAYLEGFLRVYNHSLEINGTNDSGLRPNTTVSRRETSQVLDSNLSNNEAPEFDTPGVASWSVDTTCVDVGIPDARSTVAMLLSGNISLDELPAMNRSVVRIAIPRLAMDRETLEVLNLENVTKSISKLHDMSAYMVRMERGIKDRWIRSIARTITNSLKFEGPGPVAQESVSRMQPMLQLLVSTSEEATLLIDATLNDVGRVTETLQIWYEGCDDRCPDPTTSGIVELRLLRSSKFEAPHSHCRDSINEEVAALAELAQRLRYLRAAFIHAQENTELFMERTQLIQALGSSPSRLELWRAVSLKYPGLYTFESYVNVVVRSNRLGNTTDGGVTA</sequence>
<organism evidence="2 3">
    <name type="scientific">Extremus antarcticus</name>
    <dbReference type="NCBI Taxonomy" id="702011"/>
    <lineage>
        <taxon>Eukaryota</taxon>
        <taxon>Fungi</taxon>
        <taxon>Dikarya</taxon>
        <taxon>Ascomycota</taxon>
        <taxon>Pezizomycotina</taxon>
        <taxon>Dothideomycetes</taxon>
        <taxon>Dothideomycetidae</taxon>
        <taxon>Mycosphaerellales</taxon>
        <taxon>Extremaceae</taxon>
        <taxon>Extremus</taxon>
    </lineage>
</organism>
<dbReference type="AlphaFoldDB" id="A0AAJ0D4R6"/>
<dbReference type="EMBL" id="JAWDJX010000137">
    <property type="protein sequence ID" value="KAK3045893.1"/>
    <property type="molecule type" value="Genomic_DNA"/>
</dbReference>
<evidence type="ECO:0000256" key="1">
    <source>
        <dbReference type="SAM" id="MobiDB-lite"/>
    </source>
</evidence>
<name>A0AAJ0D4R6_9PEZI</name>
<reference evidence="2" key="1">
    <citation type="submission" date="2023-04" db="EMBL/GenBank/DDBJ databases">
        <title>Black Yeasts Isolated from many extreme environments.</title>
        <authorList>
            <person name="Coleine C."/>
            <person name="Stajich J.E."/>
            <person name="Selbmann L."/>
        </authorList>
    </citation>
    <scope>NUCLEOTIDE SEQUENCE</scope>
    <source>
        <strain evidence="2">CCFEE 5312</strain>
    </source>
</reference>
<evidence type="ECO:0000313" key="3">
    <source>
        <dbReference type="Proteomes" id="UP001271007"/>
    </source>
</evidence>
<dbReference type="Proteomes" id="UP001271007">
    <property type="component" value="Unassembled WGS sequence"/>
</dbReference>
<evidence type="ECO:0000313" key="2">
    <source>
        <dbReference type="EMBL" id="KAK3045893.1"/>
    </source>
</evidence>
<protein>
    <submittedName>
        <fullName evidence="2">Uncharacterized protein</fullName>
    </submittedName>
</protein>
<feature type="region of interest" description="Disordered" evidence="1">
    <location>
        <begin position="192"/>
        <end position="221"/>
    </location>
</feature>
<gene>
    <name evidence="2" type="ORF">LTR09_012571</name>
</gene>
<accession>A0AAJ0D4R6</accession>